<evidence type="ECO:0000256" key="9">
    <source>
        <dbReference type="ARBA" id="ARBA00023136"/>
    </source>
</evidence>
<evidence type="ECO:0000256" key="7">
    <source>
        <dbReference type="ARBA" id="ARBA00022927"/>
    </source>
</evidence>
<evidence type="ECO:0000256" key="4">
    <source>
        <dbReference type="ARBA" id="ARBA00022475"/>
    </source>
</evidence>
<dbReference type="AlphaFoldDB" id="A0A108U673"/>
<dbReference type="Gene3D" id="3.30.1150.10">
    <property type="match status" value="1"/>
</dbReference>
<sequence>MLRVVVGPQGSPTDVTVAQSSGQPVLDEAAQTRVREWQFKAATRNGQPVPQTIQVPVDFKPPVPKPDECFAIEERARRGG</sequence>
<keyword evidence="3" id="KW-0813">Transport</keyword>
<keyword evidence="5" id="KW-0997">Cell inner membrane</keyword>
<organism evidence="12 13">
    <name type="scientific">Lysobacter capsici AZ78</name>
    <dbReference type="NCBI Taxonomy" id="1444315"/>
    <lineage>
        <taxon>Bacteria</taxon>
        <taxon>Pseudomonadati</taxon>
        <taxon>Pseudomonadota</taxon>
        <taxon>Gammaproteobacteria</taxon>
        <taxon>Lysobacterales</taxon>
        <taxon>Lysobacteraceae</taxon>
        <taxon>Lysobacter</taxon>
    </lineage>
</organism>
<keyword evidence="7" id="KW-0653">Protein transport</keyword>
<dbReference type="GO" id="GO:0098797">
    <property type="term" value="C:plasma membrane protein complex"/>
    <property type="evidence" value="ECO:0007669"/>
    <property type="project" value="TreeGrafter"/>
</dbReference>
<dbReference type="SUPFAM" id="SSF74653">
    <property type="entry name" value="TolA/TonB C-terminal domain"/>
    <property type="match status" value="1"/>
</dbReference>
<dbReference type="GO" id="GO:0055085">
    <property type="term" value="P:transmembrane transport"/>
    <property type="evidence" value="ECO:0007669"/>
    <property type="project" value="InterPro"/>
</dbReference>
<feature type="region of interest" description="Disordered" evidence="10">
    <location>
        <begin position="1"/>
        <end position="24"/>
    </location>
</feature>
<accession>A0A108U673</accession>
<comment type="caution">
    <text evidence="12">The sequence shown here is derived from an EMBL/GenBank/DDBJ whole genome shotgun (WGS) entry which is preliminary data.</text>
</comment>
<name>A0A108U673_9GAMM</name>
<keyword evidence="9" id="KW-0472">Membrane</keyword>
<feature type="compositionally biased region" description="Polar residues" evidence="10">
    <location>
        <begin position="10"/>
        <end position="23"/>
    </location>
</feature>
<evidence type="ECO:0000256" key="10">
    <source>
        <dbReference type="SAM" id="MobiDB-lite"/>
    </source>
</evidence>
<keyword evidence="6" id="KW-0812">Transmembrane</keyword>
<proteinExistence type="inferred from homology"/>
<comment type="similarity">
    <text evidence="2">Belongs to the TonB family.</text>
</comment>
<evidence type="ECO:0000313" key="13">
    <source>
        <dbReference type="Proteomes" id="UP000023435"/>
    </source>
</evidence>
<dbReference type="GO" id="GO:0015031">
    <property type="term" value="P:protein transport"/>
    <property type="evidence" value="ECO:0007669"/>
    <property type="project" value="UniProtKB-KW"/>
</dbReference>
<evidence type="ECO:0000256" key="1">
    <source>
        <dbReference type="ARBA" id="ARBA00004383"/>
    </source>
</evidence>
<dbReference type="NCBIfam" id="TIGR01352">
    <property type="entry name" value="tonB_Cterm"/>
    <property type="match status" value="1"/>
</dbReference>
<gene>
    <name evidence="12" type="ORF">AZ78_0835</name>
</gene>
<dbReference type="Pfam" id="PF03544">
    <property type="entry name" value="TonB_C"/>
    <property type="match status" value="1"/>
</dbReference>
<dbReference type="InterPro" id="IPR051045">
    <property type="entry name" value="TonB-dependent_transducer"/>
</dbReference>
<dbReference type="PROSITE" id="PS52015">
    <property type="entry name" value="TONB_CTD"/>
    <property type="match status" value="1"/>
</dbReference>
<keyword evidence="13" id="KW-1185">Reference proteome</keyword>
<protein>
    <submittedName>
        <fullName evidence="12">Ferric siderophore transport system, periplasmic binding protein TonB</fullName>
    </submittedName>
</protein>
<evidence type="ECO:0000256" key="3">
    <source>
        <dbReference type="ARBA" id="ARBA00022448"/>
    </source>
</evidence>
<evidence type="ECO:0000256" key="8">
    <source>
        <dbReference type="ARBA" id="ARBA00022989"/>
    </source>
</evidence>
<dbReference type="InterPro" id="IPR037682">
    <property type="entry name" value="TonB_C"/>
</dbReference>
<evidence type="ECO:0000256" key="6">
    <source>
        <dbReference type="ARBA" id="ARBA00022692"/>
    </source>
</evidence>
<keyword evidence="8" id="KW-1133">Transmembrane helix</keyword>
<evidence type="ECO:0000256" key="5">
    <source>
        <dbReference type="ARBA" id="ARBA00022519"/>
    </source>
</evidence>
<feature type="domain" description="TonB C-terminal" evidence="11">
    <location>
        <begin position="1"/>
        <end position="68"/>
    </location>
</feature>
<keyword evidence="4" id="KW-1003">Cell membrane</keyword>
<dbReference type="EMBL" id="JAJA02000001">
    <property type="protein sequence ID" value="KWS03289.1"/>
    <property type="molecule type" value="Genomic_DNA"/>
</dbReference>
<dbReference type="InterPro" id="IPR006260">
    <property type="entry name" value="TonB/TolA_C"/>
</dbReference>
<evidence type="ECO:0000256" key="2">
    <source>
        <dbReference type="ARBA" id="ARBA00006555"/>
    </source>
</evidence>
<dbReference type="Proteomes" id="UP000023435">
    <property type="component" value="Unassembled WGS sequence"/>
</dbReference>
<dbReference type="PANTHER" id="PTHR33446">
    <property type="entry name" value="PROTEIN TONB-RELATED"/>
    <property type="match status" value="1"/>
</dbReference>
<evidence type="ECO:0000259" key="11">
    <source>
        <dbReference type="PROSITE" id="PS52015"/>
    </source>
</evidence>
<dbReference type="GO" id="GO:0031992">
    <property type="term" value="F:energy transducer activity"/>
    <property type="evidence" value="ECO:0007669"/>
    <property type="project" value="TreeGrafter"/>
</dbReference>
<evidence type="ECO:0000313" key="12">
    <source>
        <dbReference type="EMBL" id="KWS03289.1"/>
    </source>
</evidence>
<comment type="subcellular location">
    <subcellularLocation>
        <location evidence="1">Cell inner membrane</location>
        <topology evidence="1">Single-pass membrane protein</topology>
        <orientation evidence="1">Periplasmic side</orientation>
    </subcellularLocation>
</comment>
<dbReference type="PANTHER" id="PTHR33446:SF2">
    <property type="entry name" value="PROTEIN TONB"/>
    <property type="match status" value="1"/>
</dbReference>
<reference evidence="12 13" key="1">
    <citation type="journal article" date="2014" name="Genome Announc.">
        <title>Draft Genome Sequence of Lysobacter capsici AZ78, a Bacterium Antagonistic to Plant-Pathogenic Oomycetes.</title>
        <authorList>
            <person name="Puopolo G."/>
            <person name="Sonego P."/>
            <person name="Engelen K."/>
            <person name="Pertot I."/>
        </authorList>
    </citation>
    <scope>NUCLEOTIDE SEQUENCE [LARGE SCALE GENOMIC DNA]</scope>
    <source>
        <strain evidence="12 13">AZ78</strain>
    </source>
</reference>